<dbReference type="GO" id="GO:0022625">
    <property type="term" value="C:cytosolic large ribosomal subunit"/>
    <property type="evidence" value="ECO:0007669"/>
    <property type="project" value="TreeGrafter"/>
</dbReference>
<dbReference type="InterPro" id="IPR004389">
    <property type="entry name" value="Ribosomal_uL18_bac-type"/>
</dbReference>
<protein>
    <recommendedName>
        <fullName evidence="6 7">Large ribosomal subunit protein uL18</fullName>
    </recommendedName>
</protein>
<dbReference type="PANTHER" id="PTHR12899:SF3">
    <property type="entry name" value="LARGE RIBOSOMAL SUBUNIT PROTEIN UL18M"/>
    <property type="match status" value="1"/>
</dbReference>
<reference evidence="8 9" key="1">
    <citation type="submission" date="2018-01" db="EMBL/GenBank/DDBJ databases">
        <title>Complete genome sequence of Bacteriovorax stolpii DSM12778.</title>
        <authorList>
            <person name="Tang B."/>
            <person name="Chang J."/>
        </authorList>
    </citation>
    <scope>NUCLEOTIDE SEQUENCE [LARGE SCALE GENOMIC DNA]</scope>
    <source>
        <strain evidence="8 9">DSM 12778</strain>
    </source>
</reference>
<dbReference type="OrthoDB" id="5294895at2"/>
<organism evidence="8 9">
    <name type="scientific">Bacteriovorax stolpii</name>
    <name type="common">Bdellovibrio stolpii</name>
    <dbReference type="NCBI Taxonomy" id="960"/>
    <lineage>
        <taxon>Bacteria</taxon>
        <taxon>Pseudomonadati</taxon>
        <taxon>Bdellovibrionota</taxon>
        <taxon>Bacteriovoracia</taxon>
        <taxon>Bacteriovoracales</taxon>
        <taxon>Bacteriovoracaceae</taxon>
        <taxon>Bacteriovorax</taxon>
    </lineage>
</organism>
<dbReference type="InterPro" id="IPR057268">
    <property type="entry name" value="Ribosomal_L18"/>
</dbReference>
<dbReference type="Proteomes" id="UP000235584">
    <property type="component" value="Chromosome"/>
</dbReference>
<gene>
    <name evidence="7" type="primary">rplR</name>
    <name evidence="8" type="ORF">C0V70_18045</name>
</gene>
<keyword evidence="4 7" id="KW-0689">Ribosomal protein</keyword>
<comment type="function">
    <text evidence="7">This is one of the proteins that bind and probably mediate the attachment of the 5S RNA into the large ribosomal subunit, where it forms part of the central protuberance.</text>
</comment>
<dbReference type="PANTHER" id="PTHR12899">
    <property type="entry name" value="39S RIBOSOMAL PROTEIN L18, MITOCHONDRIAL"/>
    <property type="match status" value="1"/>
</dbReference>
<proteinExistence type="inferred from homology"/>
<name>A0A2K9NZ55_BACTC</name>
<dbReference type="InterPro" id="IPR005484">
    <property type="entry name" value="Ribosomal_uL18_bac/plant/anim"/>
</dbReference>
<evidence type="ECO:0000256" key="6">
    <source>
        <dbReference type="ARBA" id="ARBA00035197"/>
    </source>
</evidence>
<evidence type="ECO:0000256" key="4">
    <source>
        <dbReference type="ARBA" id="ARBA00022980"/>
    </source>
</evidence>
<dbReference type="CDD" id="cd00432">
    <property type="entry name" value="Ribosomal_L18_L5e"/>
    <property type="match status" value="1"/>
</dbReference>
<dbReference type="AlphaFoldDB" id="A0A2K9NZ55"/>
<evidence type="ECO:0000256" key="5">
    <source>
        <dbReference type="ARBA" id="ARBA00023274"/>
    </source>
</evidence>
<dbReference type="EMBL" id="CP025704">
    <property type="protein sequence ID" value="AUN99974.1"/>
    <property type="molecule type" value="Genomic_DNA"/>
</dbReference>
<dbReference type="Pfam" id="PF00861">
    <property type="entry name" value="Ribosomal_L18p"/>
    <property type="match status" value="1"/>
</dbReference>
<dbReference type="SUPFAM" id="SSF53137">
    <property type="entry name" value="Translational machinery components"/>
    <property type="match status" value="1"/>
</dbReference>
<dbReference type="Gene3D" id="3.30.420.100">
    <property type="match status" value="1"/>
</dbReference>
<dbReference type="GO" id="GO:0003735">
    <property type="term" value="F:structural constituent of ribosome"/>
    <property type="evidence" value="ECO:0007669"/>
    <property type="project" value="InterPro"/>
</dbReference>
<dbReference type="HAMAP" id="MF_01337_B">
    <property type="entry name" value="Ribosomal_uL18_B"/>
    <property type="match status" value="1"/>
</dbReference>
<comment type="subunit">
    <text evidence="7">Part of the 50S ribosomal subunit; part of the 5S rRNA/L5/L18/L25 subcomplex. Contacts the 5S and 23S rRNAs.</text>
</comment>
<dbReference type="KEGG" id="bsto:C0V70_18045"/>
<evidence type="ECO:0000256" key="2">
    <source>
        <dbReference type="ARBA" id="ARBA00022730"/>
    </source>
</evidence>
<evidence type="ECO:0000313" key="8">
    <source>
        <dbReference type="EMBL" id="AUN99974.1"/>
    </source>
</evidence>
<keyword evidence="3 7" id="KW-0694">RNA-binding</keyword>
<evidence type="ECO:0000256" key="1">
    <source>
        <dbReference type="ARBA" id="ARBA00007116"/>
    </source>
</evidence>
<sequence length="124" mass="13535">MRKQYGKAGTKKEQQRQKRRLTIRAKVIGTSERPRICATKSNKHITVQVIDDSKSVSLFTVSTFGKAAAADSCNIEGAKKVGAKVAETMKSKKLSTAVFDRAGYRYTGVIAALVQSIRESGIQV</sequence>
<comment type="similarity">
    <text evidence="1 7">Belongs to the universal ribosomal protein uL18 family.</text>
</comment>
<dbReference type="NCBIfam" id="TIGR00060">
    <property type="entry name" value="L18_bact"/>
    <property type="match status" value="1"/>
</dbReference>
<dbReference type="GO" id="GO:0008097">
    <property type="term" value="F:5S rRNA binding"/>
    <property type="evidence" value="ECO:0007669"/>
    <property type="project" value="TreeGrafter"/>
</dbReference>
<accession>A0A2K9NZ55</accession>
<keyword evidence="9" id="KW-1185">Reference proteome</keyword>
<evidence type="ECO:0000256" key="7">
    <source>
        <dbReference type="HAMAP-Rule" id="MF_01337"/>
    </source>
</evidence>
<evidence type="ECO:0000256" key="3">
    <source>
        <dbReference type="ARBA" id="ARBA00022884"/>
    </source>
</evidence>
<evidence type="ECO:0000313" key="9">
    <source>
        <dbReference type="Proteomes" id="UP000235584"/>
    </source>
</evidence>
<keyword evidence="5 7" id="KW-0687">Ribonucleoprotein</keyword>
<dbReference type="GO" id="GO:0006412">
    <property type="term" value="P:translation"/>
    <property type="evidence" value="ECO:0007669"/>
    <property type="project" value="UniProtKB-UniRule"/>
</dbReference>
<keyword evidence="2 7" id="KW-0699">rRNA-binding</keyword>
<dbReference type="RefSeq" id="WP_102245263.1">
    <property type="nucleotide sequence ID" value="NZ_CP025704.1"/>
</dbReference>